<evidence type="ECO:0000259" key="1">
    <source>
        <dbReference type="Pfam" id="PF00208"/>
    </source>
</evidence>
<dbReference type="Pfam" id="PF00208">
    <property type="entry name" value="ELFV_dehydrog"/>
    <property type="match status" value="1"/>
</dbReference>
<gene>
    <name evidence="2" type="ORF">EZS28_009999</name>
</gene>
<dbReference type="Proteomes" id="UP000324800">
    <property type="component" value="Unassembled WGS sequence"/>
</dbReference>
<feature type="domain" description="Glutamate/phenylalanine/leucine/valine/L-tryptophan dehydrogenase C-terminal" evidence="1">
    <location>
        <begin position="1"/>
        <end position="98"/>
    </location>
</feature>
<dbReference type="EMBL" id="SNRW01001937">
    <property type="protein sequence ID" value="KAA6394473.1"/>
    <property type="molecule type" value="Genomic_DNA"/>
</dbReference>
<dbReference type="GO" id="GO:0005829">
    <property type="term" value="C:cytosol"/>
    <property type="evidence" value="ECO:0007669"/>
    <property type="project" value="TreeGrafter"/>
</dbReference>
<organism evidence="2 3">
    <name type="scientific">Streblomastix strix</name>
    <dbReference type="NCBI Taxonomy" id="222440"/>
    <lineage>
        <taxon>Eukaryota</taxon>
        <taxon>Metamonada</taxon>
        <taxon>Preaxostyla</taxon>
        <taxon>Oxymonadida</taxon>
        <taxon>Streblomastigidae</taxon>
        <taxon>Streblomastix</taxon>
    </lineage>
</organism>
<sequence>MGCTHDAYVYLQQHGVTYAPGIAANAGGVATSGLEMTQNSIRLKWKAEEVDQHLQRIMKDIHKQCTDAMAQFNKPNDYMFAANAAGFLKVATAMQEQGCV</sequence>
<evidence type="ECO:0000313" key="2">
    <source>
        <dbReference type="EMBL" id="KAA6394473.1"/>
    </source>
</evidence>
<dbReference type="InterPro" id="IPR050724">
    <property type="entry name" value="Glu_Leu_Phe_Val_DH"/>
</dbReference>
<dbReference type="GO" id="GO:0004354">
    <property type="term" value="F:glutamate dehydrogenase (NADP+) activity"/>
    <property type="evidence" value="ECO:0007669"/>
    <property type="project" value="TreeGrafter"/>
</dbReference>
<comment type="caution">
    <text evidence="2">The sequence shown here is derived from an EMBL/GenBank/DDBJ whole genome shotgun (WGS) entry which is preliminary data.</text>
</comment>
<dbReference type="PANTHER" id="PTHR43571">
    <property type="entry name" value="NADP-SPECIFIC GLUTAMATE DEHYDROGENASE 1-RELATED"/>
    <property type="match status" value="1"/>
</dbReference>
<dbReference type="GO" id="GO:0006537">
    <property type="term" value="P:glutamate biosynthetic process"/>
    <property type="evidence" value="ECO:0007669"/>
    <property type="project" value="TreeGrafter"/>
</dbReference>
<dbReference type="OrthoDB" id="6718861at2759"/>
<dbReference type="AlphaFoldDB" id="A0A5J4WIE9"/>
<accession>A0A5J4WIE9</accession>
<dbReference type="InterPro" id="IPR006096">
    <property type="entry name" value="Glu/Leu/Phe/Val/Trp_DH_C"/>
</dbReference>
<protein>
    <submittedName>
        <fullName evidence="2">Glutamate dehydrogenase</fullName>
    </submittedName>
</protein>
<dbReference type="InterPro" id="IPR036291">
    <property type="entry name" value="NAD(P)-bd_dom_sf"/>
</dbReference>
<dbReference type="SUPFAM" id="SSF51735">
    <property type="entry name" value="NAD(P)-binding Rossmann-fold domains"/>
    <property type="match status" value="1"/>
</dbReference>
<proteinExistence type="predicted"/>
<name>A0A5J4WIE9_9EUKA</name>
<reference evidence="2 3" key="1">
    <citation type="submission" date="2019-03" db="EMBL/GenBank/DDBJ databases">
        <title>Single cell metagenomics reveals metabolic interactions within the superorganism composed of flagellate Streblomastix strix and complex community of Bacteroidetes bacteria on its surface.</title>
        <authorList>
            <person name="Treitli S.C."/>
            <person name="Kolisko M."/>
            <person name="Husnik F."/>
            <person name="Keeling P."/>
            <person name="Hampl V."/>
        </authorList>
    </citation>
    <scope>NUCLEOTIDE SEQUENCE [LARGE SCALE GENOMIC DNA]</scope>
    <source>
        <strain evidence="2">ST1C</strain>
    </source>
</reference>
<dbReference type="Gene3D" id="3.40.50.720">
    <property type="entry name" value="NAD(P)-binding Rossmann-like Domain"/>
    <property type="match status" value="1"/>
</dbReference>
<evidence type="ECO:0000313" key="3">
    <source>
        <dbReference type="Proteomes" id="UP000324800"/>
    </source>
</evidence>
<dbReference type="PANTHER" id="PTHR43571:SF1">
    <property type="entry name" value="NADP-SPECIFIC GLUTAMATE DEHYDROGENASE 1-RELATED"/>
    <property type="match status" value="1"/>
</dbReference>